<accession>A0ABV0RT80</accession>
<protein>
    <recommendedName>
        <fullName evidence="4">Acetylcholinergic receptor M4</fullName>
    </recommendedName>
</protein>
<evidence type="ECO:0000256" key="1">
    <source>
        <dbReference type="SAM" id="MobiDB-lite"/>
    </source>
</evidence>
<dbReference type="Proteomes" id="UP001434883">
    <property type="component" value="Unassembled WGS sequence"/>
</dbReference>
<reference evidence="2 3" key="1">
    <citation type="submission" date="2021-06" db="EMBL/GenBank/DDBJ databases">
        <authorList>
            <person name="Palmer J.M."/>
        </authorList>
    </citation>
    <scope>NUCLEOTIDE SEQUENCE [LARGE SCALE GENOMIC DNA]</scope>
    <source>
        <strain evidence="2 3">XC_2019</strain>
        <tissue evidence="2">Muscle</tissue>
    </source>
</reference>
<feature type="region of interest" description="Disordered" evidence="1">
    <location>
        <begin position="1"/>
        <end position="60"/>
    </location>
</feature>
<comment type="caution">
    <text evidence="2">The sequence shown here is derived from an EMBL/GenBank/DDBJ whole genome shotgun (WGS) entry which is preliminary data.</text>
</comment>
<evidence type="ECO:0008006" key="4">
    <source>
        <dbReference type="Google" id="ProtNLM"/>
    </source>
</evidence>
<feature type="non-terminal residue" evidence="2">
    <location>
        <position position="1"/>
    </location>
</feature>
<evidence type="ECO:0000313" key="2">
    <source>
        <dbReference type="EMBL" id="MEQ2211121.1"/>
    </source>
</evidence>
<dbReference type="EMBL" id="JAHRIN010057399">
    <property type="protein sequence ID" value="MEQ2211121.1"/>
    <property type="molecule type" value="Genomic_DNA"/>
</dbReference>
<name>A0ABV0RT80_9TELE</name>
<organism evidence="2 3">
    <name type="scientific">Xenoophorus captivus</name>
    <dbReference type="NCBI Taxonomy" id="1517983"/>
    <lineage>
        <taxon>Eukaryota</taxon>
        <taxon>Metazoa</taxon>
        <taxon>Chordata</taxon>
        <taxon>Craniata</taxon>
        <taxon>Vertebrata</taxon>
        <taxon>Euteleostomi</taxon>
        <taxon>Actinopterygii</taxon>
        <taxon>Neopterygii</taxon>
        <taxon>Teleostei</taxon>
        <taxon>Neoteleostei</taxon>
        <taxon>Acanthomorphata</taxon>
        <taxon>Ovalentaria</taxon>
        <taxon>Atherinomorphae</taxon>
        <taxon>Cyprinodontiformes</taxon>
        <taxon>Goodeidae</taxon>
        <taxon>Xenoophorus</taxon>
    </lineage>
</organism>
<keyword evidence="3" id="KW-1185">Reference proteome</keyword>
<gene>
    <name evidence="2" type="ORF">XENOCAPTIV_027190</name>
</gene>
<sequence length="110" mass="12102">LMKEENPNDQVGGVSGWNRPSPRQSKLRRRVIYKKENPTTSELSSNKERESESLNTPPQIIIISPENTTDKVPAAPGPENLTQNVSLKEAADLIKQTKANNKLGVQPSAV</sequence>
<proteinExistence type="predicted"/>
<evidence type="ECO:0000313" key="3">
    <source>
        <dbReference type="Proteomes" id="UP001434883"/>
    </source>
</evidence>